<dbReference type="Proteomes" id="UP000332933">
    <property type="component" value="Unassembled WGS sequence"/>
</dbReference>
<keyword evidence="1" id="KW-1133">Transmembrane helix</keyword>
<evidence type="ECO:0000313" key="2">
    <source>
        <dbReference type="EMBL" id="KAF0696452.1"/>
    </source>
</evidence>
<proteinExistence type="predicted"/>
<evidence type="ECO:0000313" key="3">
    <source>
        <dbReference type="EMBL" id="VFT89642.1"/>
    </source>
</evidence>
<evidence type="ECO:0000256" key="1">
    <source>
        <dbReference type="SAM" id="Phobius"/>
    </source>
</evidence>
<dbReference type="OrthoDB" id="10043543at2759"/>
<feature type="transmembrane region" description="Helical" evidence="1">
    <location>
        <begin position="97"/>
        <end position="118"/>
    </location>
</feature>
<dbReference type="NCBIfam" id="NF041646">
    <property type="entry name" value="VC0807_fam"/>
    <property type="match status" value="1"/>
</dbReference>
<feature type="transmembrane region" description="Helical" evidence="1">
    <location>
        <begin position="39"/>
        <end position="59"/>
    </location>
</feature>
<keyword evidence="1" id="KW-0812">Transmembrane</keyword>
<dbReference type="EMBL" id="CAADRA010005417">
    <property type="protein sequence ID" value="VFT89642.1"/>
    <property type="molecule type" value="Genomic_DNA"/>
</dbReference>
<organism evidence="3 4">
    <name type="scientific">Aphanomyces stellatus</name>
    <dbReference type="NCBI Taxonomy" id="120398"/>
    <lineage>
        <taxon>Eukaryota</taxon>
        <taxon>Sar</taxon>
        <taxon>Stramenopiles</taxon>
        <taxon>Oomycota</taxon>
        <taxon>Saprolegniomycetes</taxon>
        <taxon>Saprolegniales</taxon>
        <taxon>Verrucalvaceae</taxon>
        <taxon>Aphanomyces</taxon>
    </lineage>
</organism>
<reference evidence="2" key="2">
    <citation type="submission" date="2019-06" db="EMBL/GenBank/DDBJ databases">
        <title>Genomics analysis of Aphanomyces spp. identifies a new class of oomycete effector associated with host adaptation.</title>
        <authorList>
            <person name="Gaulin E."/>
        </authorList>
    </citation>
    <scope>NUCLEOTIDE SEQUENCE</scope>
    <source>
        <strain evidence="2">CBS 578.67</strain>
    </source>
</reference>
<feature type="transmembrane region" description="Helical" evidence="1">
    <location>
        <begin position="149"/>
        <end position="172"/>
    </location>
</feature>
<name>A0A485KXA9_9STRA</name>
<protein>
    <submittedName>
        <fullName evidence="3">Aste57867_12793 protein</fullName>
    </submittedName>
</protein>
<feature type="transmembrane region" description="Helical" evidence="1">
    <location>
        <begin position="178"/>
        <end position="201"/>
    </location>
</feature>
<feature type="transmembrane region" description="Helical" evidence="1">
    <location>
        <begin position="12"/>
        <end position="33"/>
    </location>
</feature>
<gene>
    <name evidence="3" type="primary">Aste57867_12793</name>
    <name evidence="2" type="ORF">As57867_012745</name>
    <name evidence="3" type="ORF">ASTE57867_12793</name>
</gene>
<dbReference type="EMBL" id="VJMH01005396">
    <property type="protein sequence ID" value="KAF0696452.1"/>
    <property type="molecule type" value="Genomic_DNA"/>
</dbReference>
<sequence length="230" mass="25037">MSSPKDQTTHMRGAIISLVLVNIIAPLVIYSLLKSHMSDVYALLLSGIPPAVATFVHICRERRIDIISSLSVTSIAVSAIAAALTNDARLLLVKDSLFTIGFGVAFWASTVCATEDLIWTYNRAFRGPDAKAELDAKYQLPHVRSFSQFLCRVWGTGLLVQAGVCIALIYSIPIPTFVYMSPFLGLGMFFGLGCWTNWYVACARAQSAGKMQPSDANTPLLLPTHVVVEP</sequence>
<evidence type="ECO:0000313" key="4">
    <source>
        <dbReference type="Proteomes" id="UP000332933"/>
    </source>
</evidence>
<keyword evidence="4" id="KW-1185">Reference proteome</keyword>
<keyword evidence="1" id="KW-0472">Membrane</keyword>
<accession>A0A485KXA9</accession>
<dbReference type="AlphaFoldDB" id="A0A485KXA9"/>
<reference evidence="3 4" key="1">
    <citation type="submission" date="2019-03" db="EMBL/GenBank/DDBJ databases">
        <authorList>
            <person name="Gaulin E."/>
            <person name="Dumas B."/>
        </authorList>
    </citation>
    <scope>NUCLEOTIDE SEQUENCE [LARGE SCALE GENOMIC DNA]</scope>
    <source>
        <strain evidence="3">CBS 568.67</strain>
    </source>
</reference>
<feature type="transmembrane region" description="Helical" evidence="1">
    <location>
        <begin position="66"/>
        <end position="85"/>
    </location>
</feature>